<comment type="caution">
    <text evidence="2">The sequence shown here is derived from an EMBL/GenBank/DDBJ whole genome shotgun (WGS) entry which is preliminary data.</text>
</comment>
<dbReference type="EMBL" id="NJGC01000103">
    <property type="protein sequence ID" value="PAM65336.1"/>
    <property type="molecule type" value="Genomic_DNA"/>
</dbReference>
<dbReference type="Proteomes" id="UP000216433">
    <property type="component" value="Unassembled WGS sequence"/>
</dbReference>
<feature type="non-terminal residue" evidence="2">
    <location>
        <position position="1"/>
    </location>
</feature>
<reference evidence="2 3" key="1">
    <citation type="submission" date="2017-06" db="EMBL/GenBank/DDBJ databases">
        <title>Genome sequencing and assembly of Stenotrophomonas maltophilia DF07.</title>
        <authorList>
            <person name="Iyer R."/>
        </authorList>
    </citation>
    <scope>NUCLEOTIDE SEQUENCE [LARGE SCALE GENOMIC DNA]</scope>
    <source>
        <strain evidence="2 3">DF07</strain>
    </source>
</reference>
<accession>A0A270MZK9</accession>
<feature type="domain" description="Glycosyl transferase family 28 C-terminal" evidence="1">
    <location>
        <begin position="2"/>
        <end position="64"/>
    </location>
</feature>
<sequence>ATVGLPTIYVPLPHGNGEQARNATSAVDAGAGVVVANADLDVERLLAETARIHDADVLAQMSAAGRGLMPAHAAEEMAVRVISAATSIDPTIG</sequence>
<dbReference type="InterPro" id="IPR007235">
    <property type="entry name" value="Glyco_trans_28_C"/>
</dbReference>
<dbReference type="SUPFAM" id="SSF53756">
    <property type="entry name" value="UDP-Glycosyltransferase/glycogen phosphorylase"/>
    <property type="match status" value="1"/>
</dbReference>
<evidence type="ECO:0000259" key="1">
    <source>
        <dbReference type="Pfam" id="PF04101"/>
    </source>
</evidence>
<dbReference type="Pfam" id="PF04101">
    <property type="entry name" value="Glyco_tran_28_C"/>
    <property type="match status" value="1"/>
</dbReference>
<dbReference type="Gene3D" id="3.40.50.2000">
    <property type="entry name" value="Glycogen Phosphorylase B"/>
    <property type="match status" value="1"/>
</dbReference>
<organism evidence="2 3">
    <name type="scientific">Stenotrophomonas maltophilia</name>
    <name type="common">Pseudomonas maltophilia</name>
    <name type="synonym">Xanthomonas maltophilia</name>
    <dbReference type="NCBI Taxonomy" id="40324"/>
    <lineage>
        <taxon>Bacteria</taxon>
        <taxon>Pseudomonadati</taxon>
        <taxon>Pseudomonadota</taxon>
        <taxon>Gammaproteobacteria</taxon>
        <taxon>Lysobacterales</taxon>
        <taxon>Lysobacteraceae</taxon>
        <taxon>Stenotrophomonas</taxon>
        <taxon>Stenotrophomonas maltophilia group</taxon>
    </lineage>
</organism>
<evidence type="ECO:0000313" key="3">
    <source>
        <dbReference type="Proteomes" id="UP000216433"/>
    </source>
</evidence>
<name>A0A270MZK9_STEMA</name>
<keyword evidence="2" id="KW-0808">Transferase</keyword>
<protein>
    <submittedName>
        <fullName evidence="2">UDP-N-acetylglucosamine--N-acetylmuramyl-(Pentapeptide) pyrophosphoryl-undecaprenol N-acetylglucosamine transferase</fullName>
    </submittedName>
</protein>
<dbReference type="GO" id="GO:0016758">
    <property type="term" value="F:hexosyltransferase activity"/>
    <property type="evidence" value="ECO:0007669"/>
    <property type="project" value="InterPro"/>
</dbReference>
<dbReference type="RefSeq" id="WP_242441404.1">
    <property type="nucleotide sequence ID" value="NZ_NJGC01000103.1"/>
</dbReference>
<gene>
    <name evidence="2" type="ORF">CEK00_21405</name>
</gene>
<proteinExistence type="predicted"/>
<evidence type="ECO:0000313" key="2">
    <source>
        <dbReference type="EMBL" id="PAM65336.1"/>
    </source>
</evidence>
<dbReference type="AlphaFoldDB" id="A0A270MZK9"/>